<dbReference type="Proteomes" id="UP000465609">
    <property type="component" value="Chromosome"/>
</dbReference>
<organism evidence="1 2">
    <name type="scientific">Mycolicibacterium aubagnense</name>
    <dbReference type="NCBI Taxonomy" id="319707"/>
    <lineage>
        <taxon>Bacteria</taxon>
        <taxon>Bacillati</taxon>
        <taxon>Actinomycetota</taxon>
        <taxon>Actinomycetes</taxon>
        <taxon>Mycobacteriales</taxon>
        <taxon>Mycobacteriaceae</taxon>
        <taxon>Mycolicibacterium</taxon>
    </lineage>
</organism>
<reference evidence="1 2" key="1">
    <citation type="journal article" date="2019" name="Emerg. Microbes Infect.">
        <title>Comprehensive subspecies identification of 175 nontuberculous mycobacteria species based on 7547 genomic profiles.</title>
        <authorList>
            <person name="Matsumoto Y."/>
            <person name="Kinjo T."/>
            <person name="Motooka D."/>
            <person name="Nabeya D."/>
            <person name="Jung N."/>
            <person name="Uechi K."/>
            <person name="Horii T."/>
            <person name="Iida T."/>
            <person name="Fujita J."/>
            <person name="Nakamura S."/>
        </authorList>
    </citation>
    <scope>NUCLEOTIDE SEQUENCE [LARGE SCALE GENOMIC DNA]</scope>
    <source>
        <strain evidence="1 2">JCM 15296</strain>
    </source>
</reference>
<protein>
    <submittedName>
        <fullName evidence="1">Uncharacterized protein</fullName>
    </submittedName>
</protein>
<evidence type="ECO:0000313" key="2">
    <source>
        <dbReference type="Proteomes" id="UP000465609"/>
    </source>
</evidence>
<accession>A0ABM7ILM7</accession>
<sequence length="130" mass="13178">MLIATVLATTVVTGCQRPPAPGPQAGTLTGAPMLNTVTASALVRDMGAAGLAVANPRDVAKQKCPDIRCIEAIETDAVTVLVFSTTGAAAGYSGATPSTFEAMNIVLQFGPSVTAADKSAYERVVNQALL</sequence>
<keyword evidence="2" id="KW-1185">Reference proteome</keyword>
<evidence type="ECO:0000313" key="1">
    <source>
        <dbReference type="EMBL" id="BBX87687.1"/>
    </source>
</evidence>
<proteinExistence type="predicted"/>
<dbReference type="EMBL" id="AP022577">
    <property type="protein sequence ID" value="BBX87687.1"/>
    <property type="molecule type" value="Genomic_DNA"/>
</dbReference>
<gene>
    <name evidence="1" type="ORF">MAUB_55600</name>
</gene>
<name>A0ABM7ILM7_9MYCO</name>